<evidence type="ECO:0000259" key="1">
    <source>
        <dbReference type="PROSITE" id="PS50883"/>
    </source>
</evidence>
<sequence length="261" mass="28317">MNCTPALERRPAQTPSLEDIWRALANDQLLPWFQAIVELPSRRVIAAEALARWRHPALGILPPASFVPALEARGMLRQLTELMLEKSLYSCLDWRRQGFDLPVSVNLGAESLLDPELPSRLLQQLRILNLPASCLILEFNSRMLRSHQAAAGFMLPALHAAGFGVAADDFSPDDGWLPPAASVLKLARGCAQNLASHHQPRAALSAILSQARRRNAAVVAIGVENESECAALAALGCNAAQGYLFAPPMSPSEFSEWISSG</sequence>
<dbReference type="InterPro" id="IPR035919">
    <property type="entry name" value="EAL_sf"/>
</dbReference>
<feature type="domain" description="EAL" evidence="1">
    <location>
        <begin position="13"/>
        <end position="261"/>
    </location>
</feature>
<accession>A0A2K4ML95</accession>
<dbReference type="GO" id="GO:0071111">
    <property type="term" value="F:cyclic-guanylate-specific phosphodiesterase activity"/>
    <property type="evidence" value="ECO:0007669"/>
    <property type="project" value="InterPro"/>
</dbReference>
<dbReference type="InterPro" id="IPR050706">
    <property type="entry name" value="Cyclic-di-GMP_PDE-like"/>
</dbReference>
<proteinExistence type="predicted"/>
<keyword evidence="3" id="KW-1185">Reference proteome</keyword>
<organism evidence="2 3">
    <name type="scientific">Chromobacterium sinusclupearum</name>
    <dbReference type="NCBI Taxonomy" id="2077146"/>
    <lineage>
        <taxon>Bacteria</taxon>
        <taxon>Pseudomonadati</taxon>
        <taxon>Pseudomonadota</taxon>
        <taxon>Betaproteobacteria</taxon>
        <taxon>Neisseriales</taxon>
        <taxon>Chromobacteriaceae</taxon>
        <taxon>Chromobacterium</taxon>
    </lineage>
</organism>
<dbReference type="Pfam" id="PF00563">
    <property type="entry name" value="EAL"/>
    <property type="match status" value="1"/>
</dbReference>
<dbReference type="RefSeq" id="WP_103320836.1">
    <property type="nucleotide sequence ID" value="NZ_PPTF01000068.1"/>
</dbReference>
<gene>
    <name evidence="2" type="ORF">C2134_14305</name>
</gene>
<dbReference type="EMBL" id="PPTF01000068">
    <property type="protein sequence ID" value="POA97828.1"/>
    <property type="molecule type" value="Genomic_DNA"/>
</dbReference>
<dbReference type="Proteomes" id="UP000236416">
    <property type="component" value="Unassembled WGS sequence"/>
</dbReference>
<dbReference type="SUPFAM" id="SSF141868">
    <property type="entry name" value="EAL domain-like"/>
    <property type="match status" value="1"/>
</dbReference>
<dbReference type="Gene3D" id="3.20.20.450">
    <property type="entry name" value="EAL domain"/>
    <property type="match status" value="1"/>
</dbReference>
<dbReference type="SMART" id="SM00052">
    <property type="entry name" value="EAL"/>
    <property type="match status" value="1"/>
</dbReference>
<dbReference type="PROSITE" id="PS50883">
    <property type="entry name" value="EAL"/>
    <property type="match status" value="1"/>
</dbReference>
<reference evidence="2 3" key="1">
    <citation type="submission" date="2018-01" db="EMBL/GenBank/DDBJ databases">
        <title>Genomic Sequence of Chromobacterium MWU13-2610 from wild cranberry bogs within the Cape Cod National Seashore.</title>
        <authorList>
            <person name="O'Hara-Hanley K."/>
            <person name="Soby S."/>
            <person name="Harrison A."/>
        </authorList>
    </citation>
    <scope>NUCLEOTIDE SEQUENCE [LARGE SCALE GENOMIC DNA]</scope>
    <source>
        <strain evidence="2 3">MWU13-2610</strain>
    </source>
</reference>
<dbReference type="AlphaFoldDB" id="A0A2K4ML95"/>
<dbReference type="InterPro" id="IPR001633">
    <property type="entry name" value="EAL_dom"/>
</dbReference>
<dbReference type="PANTHER" id="PTHR33121:SF70">
    <property type="entry name" value="SIGNALING PROTEIN YKOW"/>
    <property type="match status" value="1"/>
</dbReference>
<protein>
    <submittedName>
        <fullName evidence="2">EAL domain-containing protein</fullName>
    </submittedName>
</protein>
<dbReference type="PANTHER" id="PTHR33121">
    <property type="entry name" value="CYCLIC DI-GMP PHOSPHODIESTERASE PDEF"/>
    <property type="match status" value="1"/>
</dbReference>
<dbReference type="CDD" id="cd01948">
    <property type="entry name" value="EAL"/>
    <property type="match status" value="1"/>
</dbReference>
<evidence type="ECO:0000313" key="2">
    <source>
        <dbReference type="EMBL" id="POA97828.1"/>
    </source>
</evidence>
<name>A0A2K4ML95_9NEIS</name>
<comment type="caution">
    <text evidence="2">The sequence shown here is derived from an EMBL/GenBank/DDBJ whole genome shotgun (WGS) entry which is preliminary data.</text>
</comment>
<evidence type="ECO:0000313" key="3">
    <source>
        <dbReference type="Proteomes" id="UP000236416"/>
    </source>
</evidence>